<evidence type="ECO:0000313" key="1">
    <source>
        <dbReference type="EMBL" id="KAK3948954.1"/>
    </source>
</evidence>
<keyword evidence="2" id="KW-1185">Reference proteome</keyword>
<dbReference type="AlphaFoldDB" id="A0AAN6NN67"/>
<sequence length="224" mass="25208">MDHQRDLIELGRGNCGSVWAQPIADDENTGNNDYTVIKRGDGSEHRSVTKEHDIHKHIAHAAATTASASKTNLITGYQVNIVTPVEIPPMQRPVRHLLAQTCYGTGAGGGTQDPKLAACLLDAETNEQNCLVRPFLGRRRYQPQQDASACPERPRLVFVTLRNIPLHLDQMEELGLWERFMNRYSQTGEEILERKGQDQRVKKLPGKVMEMIENTRGRWSKSVV</sequence>
<protein>
    <submittedName>
        <fullName evidence="1">Uncharacterized protein</fullName>
    </submittedName>
</protein>
<evidence type="ECO:0000313" key="2">
    <source>
        <dbReference type="Proteomes" id="UP001303222"/>
    </source>
</evidence>
<dbReference type="Proteomes" id="UP001303222">
    <property type="component" value="Unassembled WGS sequence"/>
</dbReference>
<proteinExistence type="predicted"/>
<name>A0AAN6NN67_9PEZI</name>
<reference evidence="1" key="2">
    <citation type="submission" date="2023-06" db="EMBL/GenBank/DDBJ databases">
        <authorList>
            <consortium name="Lawrence Berkeley National Laboratory"/>
            <person name="Mondo S.J."/>
            <person name="Hensen N."/>
            <person name="Bonometti L."/>
            <person name="Westerberg I."/>
            <person name="Brannstrom I.O."/>
            <person name="Guillou S."/>
            <person name="Cros-Aarteil S."/>
            <person name="Calhoun S."/>
            <person name="Haridas S."/>
            <person name="Kuo A."/>
            <person name="Pangilinan J."/>
            <person name="Riley R."/>
            <person name="Labutti K."/>
            <person name="Andreopoulos B."/>
            <person name="Lipzen A."/>
            <person name="Chen C."/>
            <person name="Yanf M."/>
            <person name="Daum C."/>
            <person name="Ng V."/>
            <person name="Clum A."/>
            <person name="Steindorff A."/>
            <person name="Ohm R."/>
            <person name="Martin F."/>
            <person name="Silar P."/>
            <person name="Natvig D."/>
            <person name="Lalanne C."/>
            <person name="Gautier V."/>
            <person name="Ament-Velasquez S.L."/>
            <person name="Kruys A."/>
            <person name="Hutchinson M.I."/>
            <person name="Powell A.J."/>
            <person name="Barry K."/>
            <person name="Miller A.N."/>
            <person name="Grigoriev I.V."/>
            <person name="Debuchy R."/>
            <person name="Gladieux P."/>
            <person name="Thoren M.H."/>
            <person name="Johannesson H."/>
        </authorList>
    </citation>
    <scope>NUCLEOTIDE SEQUENCE</scope>
    <source>
        <strain evidence="1">CBS 626.80</strain>
    </source>
</reference>
<dbReference type="PANTHER" id="PTHR40780">
    <property type="entry name" value="DUF3669 DOMAIN-CONTAINING PROTEIN"/>
    <property type="match status" value="1"/>
</dbReference>
<organism evidence="1 2">
    <name type="scientific">Pseudoneurospora amorphoporcata</name>
    <dbReference type="NCBI Taxonomy" id="241081"/>
    <lineage>
        <taxon>Eukaryota</taxon>
        <taxon>Fungi</taxon>
        <taxon>Dikarya</taxon>
        <taxon>Ascomycota</taxon>
        <taxon>Pezizomycotina</taxon>
        <taxon>Sordariomycetes</taxon>
        <taxon>Sordariomycetidae</taxon>
        <taxon>Sordariales</taxon>
        <taxon>Sordariaceae</taxon>
        <taxon>Pseudoneurospora</taxon>
    </lineage>
</organism>
<reference evidence="1" key="1">
    <citation type="journal article" date="2023" name="Mol. Phylogenet. Evol.">
        <title>Genome-scale phylogeny and comparative genomics of the fungal order Sordariales.</title>
        <authorList>
            <person name="Hensen N."/>
            <person name="Bonometti L."/>
            <person name="Westerberg I."/>
            <person name="Brannstrom I.O."/>
            <person name="Guillou S."/>
            <person name="Cros-Aarteil S."/>
            <person name="Calhoun S."/>
            <person name="Haridas S."/>
            <person name="Kuo A."/>
            <person name="Mondo S."/>
            <person name="Pangilinan J."/>
            <person name="Riley R."/>
            <person name="LaButti K."/>
            <person name="Andreopoulos B."/>
            <person name="Lipzen A."/>
            <person name="Chen C."/>
            <person name="Yan M."/>
            <person name="Daum C."/>
            <person name="Ng V."/>
            <person name="Clum A."/>
            <person name="Steindorff A."/>
            <person name="Ohm R.A."/>
            <person name="Martin F."/>
            <person name="Silar P."/>
            <person name="Natvig D.O."/>
            <person name="Lalanne C."/>
            <person name="Gautier V."/>
            <person name="Ament-Velasquez S.L."/>
            <person name="Kruys A."/>
            <person name="Hutchinson M.I."/>
            <person name="Powell A.J."/>
            <person name="Barry K."/>
            <person name="Miller A.N."/>
            <person name="Grigoriev I.V."/>
            <person name="Debuchy R."/>
            <person name="Gladieux P."/>
            <person name="Hiltunen Thoren M."/>
            <person name="Johannesson H."/>
        </authorList>
    </citation>
    <scope>NUCLEOTIDE SEQUENCE</scope>
    <source>
        <strain evidence="1">CBS 626.80</strain>
    </source>
</reference>
<gene>
    <name evidence="1" type="ORF">QBC32DRAFT_317312</name>
</gene>
<dbReference type="PANTHER" id="PTHR40780:SF3">
    <property type="entry name" value="DUF3669 DOMAIN-CONTAINING PROTEIN"/>
    <property type="match status" value="1"/>
</dbReference>
<accession>A0AAN6NN67</accession>
<comment type="caution">
    <text evidence="1">The sequence shown here is derived from an EMBL/GenBank/DDBJ whole genome shotgun (WGS) entry which is preliminary data.</text>
</comment>
<dbReference type="EMBL" id="MU859236">
    <property type="protein sequence ID" value="KAK3948954.1"/>
    <property type="molecule type" value="Genomic_DNA"/>
</dbReference>